<dbReference type="EMBL" id="RBIJ01000001">
    <property type="protein sequence ID" value="RKQ88449.1"/>
    <property type="molecule type" value="Genomic_DNA"/>
</dbReference>
<dbReference type="CDD" id="cd01335">
    <property type="entry name" value="Radical_SAM"/>
    <property type="match status" value="1"/>
</dbReference>
<dbReference type="PANTHER" id="PTHR43583:SF2">
    <property type="entry name" value="THIAZOLE BIOSYNTHESIS PROTEIN"/>
    <property type="match status" value="1"/>
</dbReference>
<dbReference type="OrthoDB" id="9801120at2"/>
<keyword evidence="6" id="KW-0411">Iron-sulfur</keyword>
<proteinExistence type="predicted"/>
<dbReference type="SFLD" id="SFLDG01081">
    <property type="entry name" value="cleavage_of_the_Ca-Cb_bond_in"/>
    <property type="match status" value="1"/>
</dbReference>
<dbReference type="InterPro" id="IPR006638">
    <property type="entry name" value="Elp3/MiaA/NifB-like_rSAM"/>
</dbReference>
<evidence type="ECO:0000256" key="4">
    <source>
        <dbReference type="ARBA" id="ARBA00022723"/>
    </source>
</evidence>
<dbReference type="Gene3D" id="3.20.20.70">
    <property type="entry name" value="Aldolase class I"/>
    <property type="match status" value="1"/>
</dbReference>
<dbReference type="InterPro" id="IPR024007">
    <property type="entry name" value="FeFe-hyd_mat_HydG"/>
</dbReference>
<dbReference type="InterPro" id="IPR058240">
    <property type="entry name" value="rSAM_sf"/>
</dbReference>
<keyword evidence="3" id="KW-0949">S-adenosyl-L-methionine</keyword>
<evidence type="ECO:0000256" key="1">
    <source>
        <dbReference type="ARBA" id="ARBA00001966"/>
    </source>
</evidence>
<dbReference type="InterPro" id="IPR007197">
    <property type="entry name" value="rSAM"/>
</dbReference>
<comment type="cofactor">
    <cofactor evidence="1">
        <name>[4Fe-4S] cluster</name>
        <dbReference type="ChEBI" id="CHEBI:49883"/>
    </cofactor>
</comment>
<dbReference type="SFLD" id="SFLDS00029">
    <property type="entry name" value="Radical_SAM"/>
    <property type="match status" value="1"/>
</dbReference>
<evidence type="ECO:0000259" key="8">
    <source>
        <dbReference type="PROSITE" id="PS51918"/>
    </source>
</evidence>
<keyword evidence="10" id="KW-1185">Reference proteome</keyword>
<dbReference type="PANTHER" id="PTHR43583">
    <property type="entry name" value="2-IMINOACETATE SYNTHASE"/>
    <property type="match status" value="1"/>
</dbReference>
<dbReference type="SFLD" id="SFLDF00319">
    <property type="entry name" value="Fe_hydrogenase_maturase_(HydG"/>
    <property type="match status" value="1"/>
</dbReference>
<dbReference type="GO" id="GO:0042364">
    <property type="term" value="P:water-soluble vitamin biosynthetic process"/>
    <property type="evidence" value="ECO:0007669"/>
    <property type="project" value="UniProtKB-ARBA"/>
</dbReference>
<comment type="cofactor">
    <cofactor evidence="7">
        <name>[2Fe-2S] cluster</name>
        <dbReference type="ChEBI" id="CHEBI:190135"/>
    </cofactor>
</comment>
<evidence type="ECO:0000256" key="5">
    <source>
        <dbReference type="ARBA" id="ARBA00023004"/>
    </source>
</evidence>
<dbReference type="SMART" id="SM00876">
    <property type="entry name" value="BATS"/>
    <property type="match status" value="1"/>
</dbReference>
<sequence length="491" mass="56952">MVLTLSEKTWKAKRLEMIERYEETETREIFVKEEEIWRYLEETKNPDPQEVREILAKAYTLAGLGPRETAVLINTTDPDLLEEMYDMAWKVRRKVYGNRLVLFAPLYLSSECVNNCIYCGFRAANKAMVRKTLNDQEIEEEVRALIRMGHKRLLLVYGEHPNSDVDYMVRSIARVYSIKEGPGEIRRVNVNAAPLTVEEYKEVHAVGIGTYQVFQETYHPETYRKVHPKGDLKHSYKWRLFALHRAQEAGIDDVAIGVLFGLYDWRFEVMATIYHALDMEREFGVGPHTVSFPRLEPAINTPFTYKSPYRIDDATLKKIIAIYRLAIPYTGLILTAREPAALRQELFKVGVSQTDAGSNISLGGYSRRERGLEMQQFLINDERTLDDFIYSAMQDGFIPSFCTACYRAGRTGDNFMPFAKTGLIQNFCTPNGYLTLKEYLLDYASEKTRQLGEQHIQEYFREAEAKKPKMAALVKDYMRRIEEEGERDLYL</sequence>
<dbReference type="GO" id="GO:0044272">
    <property type="term" value="P:sulfur compound biosynthetic process"/>
    <property type="evidence" value="ECO:0007669"/>
    <property type="project" value="UniProtKB-ARBA"/>
</dbReference>
<evidence type="ECO:0000256" key="6">
    <source>
        <dbReference type="ARBA" id="ARBA00023014"/>
    </source>
</evidence>
<evidence type="ECO:0000256" key="7">
    <source>
        <dbReference type="ARBA" id="ARBA00034078"/>
    </source>
</evidence>
<dbReference type="SMART" id="SM00729">
    <property type="entry name" value="Elp3"/>
    <property type="match status" value="1"/>
</dbReference>
<dbReference type="GO" id="GO:0003824">
    <property type="term" value="F:catalytic activity"/>
    <property type="evidence" value="ECO:0007669"/>
    <property type="project" value="InterPro"/>
</dbReference>
<dbReference type="InterPro" id="IPR013785">
    <property type="entry name" value="Aldolase_TIM"/>
</dbReference>
<name>A0A660L6K6_9BACL</name>
<dbReference type="SFLD" id="SFLDG01060">
    <property type="entry name" value="BATS_domain_containing"/>
    <property type="match status" value="1"/>
</dbReference>
<reference evidence="9 10" key="1">
    <citation type="submission" date="2018-10" db="EMBL/GenBank/DDBJ databases">
        <title>Genomic Encyclopedia of Type Strains, Phase IV (KMG-IV): sequencing the most valuable type-strain genomes for metagenomic binning, comparative biology and taxonomic classification.</title>
        <authorList>
            <person name="Goeker M."/>
        </authorList>
    </citation>
    <scope>NUCLEOTIDE SEQUENCE [LARGE SCALE GENOMIC DNA]</scope>
    <source>
        <strain evidence="9 10">DSM 22653</strain>
    </source>
</reference>
<feature type="domain" description="Radical SAM core" evidence="8">
    <location>
        <begin position="96"/>
        <end position="337"/>
    </location>
</feature>
<comment type="caution">
    <text evidence="9">The sequence shown here is derived from an EMBL/GenBank/DDBJ whole genome shotgun (WGS) entry which is preliminary data.</text>
</comment>
<dbReference type="RefSeq" id="WP_121443389.1">
    <property type="nucleotide sequence ID" value="NZ_RBIJ01000001.1"/>
</dbReference>
<protein>
    <submittedName>
        <fullName evidence="9">Iron-only hydrogenase maturation protein HydG</fullName>
    </submittedName>
</protein>
<evidence type="ECO:0000313" key="9">
    <source>
        <dbReference type="EMBL" id="RKQ88449.1"/>
    </source>
</evidence>
<dbReference type="Proteomes" id="UP000267019">
    <property type="component" value="Unassembled WGS sequence"/>
</dbReference>
<dbReference type="Pfam" id="PF04055">
    <property type="entry name" value="Radical_SAM"/>
    <property type="match status" value="1"/>
</dbReference>
<evidence type="ECO:0000256" key="2">
    <source>
        <dbReference type="ARBA" id="ARBA00022485"/>
    </source>
</evidence>
<keyword evidence="2" id="KW-0004">4Fe-4S</keyword>
<keyword evidence="5" id="KW-0408">Iron</keyword>
<dbReference type="Pfam" id="PF06968">
    <property type="entry name" value="BATS"/>
    <property type="match status" value="1"/>
</dbReference>
<evidence type="ECO:0000313" key="10">
    <source>
        <dbReference type="Proteomes" id="UP000267019"/>
    </source>
</evidence>
<gene>
    <name evidence="9" type="ORF">C7438_0082</name>
</gene>
<dbReference type="GO" id="GO:0051539">
    <property type="term" value="F:4 iron, 4 sulfur cluster binding"/>
    <property type="evidence" value="ECO:0007669"/>
    <property type="project" value="UniProtKB-KW"/>
</dbReference>
<accession>A0A660L6K6</accession>
<dbReference type="SUPFAM" id="SSF102114">
    <property type="entry name" value="Radical SAM enzymes"/>
    <property type="match status" value="1"/>
</dbReference>
<dbReference type="AlphaFoldDB" id="A0A660L6K6"/>
<dbReference type="PROSITE" id="PS51918">
    <property type="entry name" value="RADICAL_SAM"/>
    <property type="match status" value="1"/>
</dbReference>
<dbReference type="InterPro" id="IPR010722">
    <property type="entry name" value="BATS_dom"/>
</dbReference>
<dbReference type="GO" id="GO:0046872">
    <property type="term" value="F:metal ion binding"/>
    <property type="evidence" value="ECO:0007669"/>
    <property type="project" value="UniProtKB-KW"/>
</dbReference>
<keyword evidence="4" id="KW-0479">Metal-binding</keyword>
<evidence type="ECO:0000256" key="3">
    <source>
        <dbReference type="ARBA" id="ARBA00022691"/>
    </source>
</evidence>
<organism evidence="9 10">
    <name type="scientific">Brockia lithotrophica</name>
    <dbReference type="NCBI Taxonomy" id="933949"/>
    <lineage>
        <taxon>Bacteria</taxon>
        <taxon>Bacillati</taxon>
        <taxon>Bacillota</taxon>
        <taxon>Bacilli</taxon>
        <taxon>Bacillales</taxon>
        <taxon>Bacillales Family X. Incertae Sedis</taxon>
        <taxon>Brockia</taxon>
    </lineage>
</organism>
<dbReference type="InterPro" id="IPR034428">
    <property type="entry name" value="ThiH/NoCL/HydG-like"/>
</dbReference>
<dbReference type="NCBIfam" id="TIGR03955">
    <property type="entry name" value="rSAM_HydG"/>
    <property type="match status" value="1"/>
</dbReference>